<evidence type="ECO:0000256" key="6">
    <source>
        <dbReference type="ARBA" id="ARBA00022605"/>
    </source>
</evidence>
<dbReference type="GO" id="GO:0000050">
    <property type="term" value="P:urea cycle"/>
    <property type="evidence" value="ECO:0007669"/>
    <property type="project" value="TreeGrafter"/>
</dbReference>
<feature type="binding site" evidence="9">
    <location>
        <position position="126"/>
    </location>
    <ligand>
        <name>L-citrulline</name>
        <dbReference type="ChEBI" id="CHEBI:57743"/>
    </ligand>
</feature>
<dbReference type="FunFam" id="3.90.1260.10:FF:000007">
    <property type="entry name" value="Argininosuccinate synthase"/>
    <property type="match status" value="1"/>
</dbReference>
<dbReference type="GO" id="GO:0006526">
    <property type="term" value="P:L-arginine biosynthetic process"/>
    <property type="evidence" value="ECO:0007669"/>
    <property type="project" value="UniProtKB-UniRule"/>
</dbReference>
<feature type="binding site" evidence="9">
    <location>
        <position position="173"/>
    </location>
    <ligand>
        <name>L-citrulline</name>
        <dbReference type="ChEBI" id="CHEBI:57743"/>
    </ligand>
</feature>
<evidence type="ECO:0000256" key="2">
    <source>
        <dbReference type="ARBA" id="ARBA00011881"/>
    </source>
</evidence>
<dbReference type="InterPro" id="IPR018223">
    <property type="entry name" value="Arginosuc_synth_CS"/>
</dbReference>
<feature type="binding site" evidence="9">
    <location>
        <position position="118"/>
    </location>
    <ligand>
        <name>L-aspartate</name>
        <dbReference type="ChEBI" id="CHEBI:29991"/>
    </ligand>
</feature>
<name>A0A2R6AX83_9ARCH</name>
<dbReference type="NCBIfam" id="TIGR00032">
    <property type="entry name" value="argG"/>
    <property type="match status" value="1"/>
</dbReference>
<evidence type="ECO:0000256" key="7">
    <source>
        <dbReference type="ARBA" id="ARBA00022741"/>
    </source>
</evidence>
<protein>
    <recommendedName>
        <fullName evidence="3 9">Argininosuccinate synthase</fullName>
        <ecNumber evidence="3 9">6.3.4.5</ecNumber>
    </recommendedName>
    <alternativeName>
        <fullName evidence="9">Citrulline--aspartate ligase</fullName>
    </alternativeName>
</protein>
<dbReference type="GO" id="GO:0005524">
    <property type="term" value="F:ATP binding"/>
    <property type="evidence" value="ECO:0007669"/>
    <property type="project" value="UniProtKB-UniRule"/>
</dbReference>
<keyword evidence="6 9" id="KW-0028">Amino-acid biosynthesis</keyword>
<evidence type="ECO:0000256" key="3">
    <source>
        <dbReference type="ARBA" id="ARBA00012286"/>
    </source>
</evidence>
<dbReference type="InterPro" id="IPR048267">
    <property type="entry name" value="Arginosuc_syn_N"/>
</dbReference>
<keyword evidence="5 9" id="KW-0436">Ligase</keyword>
<feature type="binding site" evidence="9">
    <location>
        <position position="122"/>
    </location>
    <ligand>
        <name>L-citrulline</name>
        <dbReference type="ChEBI" id="CHEBI:57743"/>
    </ligand>
</feature>
<evidence type="ECO:0000313" key="13">
    <source>
        <dbReference type="Proteomes" id="UP000240322"/>
    </source>
</evidence>
<feature type="binding site" evidence="9">
    <location>
        <position position="270"/>
    </location>
    <ligand>
        <name>L-citrulline</name>
        <dbReference type="ChEBI" id="CHEBI:57743"/>
    </ligand>
</feature>
<comment type="pathway">
    <text evidence="1 9">Amino-acid biosynthesis; L-arginine biosynthesis; L-arginine from L-ornithine and carbamoyl phosphate: step 2/3.</text>
</comment>
<dbReference type="EMBL" id="NEXE01000038">
    <property type="protein sequence ID" value="PSN91002.1"/>
    <property type="molecule type" value="Genomic_DNA"/>
</dbReference>
<dbReference type="GO" id="GO:0004055">
    <property type="term" value="F:argininosuccinate synthase activity"/>
    <property type="evidence" value="ECO:0007669"/>
    <property type="project" value="UniProtKB-UniRule"/>
</dbReference>
<evidence type="ECO:0000313" key="12">
    <source>
        <dbReference type="EMBL" id="PSN91002.1"/>
    </source>
</evidence>
<feature type="binding site" evidence="9">
    <location>
        <position position="116"/>
    </location>
    <ligand>
        <name>ATP</name>
        <dbReference type="ChEBI" id="CHEBI:30616"/>
    </ligand>
</feature>
<accession>A0A2R6AX83</accession>
<dbReference type="UniPathway" id="UPA00068">
    <property type="reaction ID" value="UER00113"/>
</dbReference>
<reference evidence="12 13" key="1">
    <citation type="submission" date="2017-04" db="EMBL/GenBank/DDBJ databases">
        <title>Novel microbial lineages endemic to geothermal iron-oxide mats fill important gaps in the evolutionary history of Archaea.</title>
        <authorList>
            <person name="Jay Z.J."/>
            <person name="Beam J.P."/>
            <person name="Dlakic M."/>
            <person name="Rusch D.B."/>
            <person name="Kozubal M.A."/>
            <person name="Inskeep W.P."/>
        </authorList>
    </citation>
    <scope>NUCLEOTIDE SEQUENCE [LARGE SCALE GENOMIC DNA]</scope>
    <source>
        <strain evidence="12">OSP_D</strain>
    </source>
</reference>
<feature type="binding site" evidence="9">
    <location>
        <begin position="8"/>
        <end position="16"/>
    </location>
    <ligand>
        <name>ATP</name>
        <dbReference type="ChEBI" id="CHEBI:30616"/>
    </ligand>
</feature>
<comment type="catalytic activity">
    <reaction evidence="9">
        <text>L-citrulline + L-aspartate + ATP = 2-(N(omega)-L-arginino)succinate + AMP + diphosphate + H(+)</text>
        <dbReference type="Rhea" id="RHEA:10932"/>
        <dbReference type="ChEBI" id="CHEBI:15378"/>
        <dbReference type="ChEBI" id="CHEBI:29991"/>
        <dbReference type="ChEBI" id="CHEBI:30616"/>
        <dbReference type="ChEBI" id="CHEBI:33019"/>
        <dbReference type="ChEBI" id="CHEBI:57472"/>
        <dbReference type="ChEBI" id="CHEBI:57743"/>
        <dbReference type="ChEBI" id="CHEBI:456215"/>
        <dbReference type="EC" id="6.3.4.5"/>
    </reaction>
</comment>
<comment type="similarity">
    <text evidence="9">Belongs to the argininosuccinate synthase family. Type 1 subfamily.</text>
</comment>
<evidence type="ECO:0000256" key="9">
    <source>
        <dbReference type="HAMAP-Rule" id="MF_00005"/>
    </source>
</evidence>
<dbReference type="PANTHER" id="PTHR11587">
    <property type="entry name" value="ARGININOSUCCINATE SYNTHASE"/>
    <property type="match status" value="1"/>
</dbReference>
<dbReference type="Pfam" id="PF00764">
    <property type="entry name" value="Arginosuc_synth"/>
    <property type="match status" value="1"/>
</dbReference>
<dbReference type="Gene3D" id="3.40.50.620">
    <property type="entry name" value="HUPs"/>
    <property type="match status" value="1"/>
</dbReference>
<organism evidence="12 13">
    <name type="scientific">Candidatus Marsarchaeota G2 archaeon OSP_D</name>
    <dbReference type="NCBI Taxonomy" id="1978157"/>
    <lineage>
        <taxon>Archaea</taxon>
        <taxon>Candidatus Marsarchaeota</taxon>
        <taxon>Candidatus Marsarchaeota group 2</taxon>
    </lineage>
</organism>
<dbReference type="Proteomes" id="UP000240322">
    <property type="component" value="Unassembled WGS sequence"/>
</dbReference>
<evidence type="ECO:0000256" key="1">
    <source>
        <dbReference type="ARBA" id="ARBA00004967"/>
    </source>
</evidence>
<feature type="domain" description="Arginosuccinate synthase-like N-terminal" evidence="10">
    <location>
        <begin position="5"/>
        <end position="164"/>
    </location>
</feature>
<comment type="caution">
    <text evidence="12">The sequence shown here is derived from an EMBL/GenBank/DDBJ whole genome shotgun (WGS) entry which is preliminary data.</text>
</comment>
<dbReference type="InterPro" id="IPR001518">
    <property type="entry name" value="Arginosuc_synth"/>
</dbReference>
<dbReference type="SUPFAM" id="SSF69864">
    <property type="entry name" value="Argininosuccinate synthetase, C-terminal domain"/>
    <property type="match status" value="1"/>
</dbReference>
<dbReference type="FunFam" id="3.40.50.620:FF:000019">
    <property type="entry name" value="Argininosuccinate synthase"/>
    <property type="match status" value="1"/>
</dbReference>
<feature type="binding site" evidence="9">
    <location>
        <position position="86"/>
    </location>
    <ligand>
        <name>L-citrulline</name>
        <dbReference type="ChEBI" id="CHEBI:57743"/>
    </ligand>
</feature>
<keyword evidence="8 9" id="KW-0067">ATP-binding</keyword>
<dbReference type="PROSITE" id="PS00565">
    <property type="entry name" value="ARGININOSUCCIN_SYN_2"/>
    <property type="match status" value="1"/>
</dbReference>
<proteinExistence type="inferred from homology"/>
<dbReference type="GO" id="GO:0005737">
    <property type="term" value="C:cytoplasm"/>
    <property type="evidence" value="ECO:0007669"/>
    <property type="project" value="UniProtKB-SubCell"/>
</dbReference>
<comment type="subcellular location">
    <subcellularLocation>
        <location evidence="9">Cytoplasm</location>
    </subcellularLocation>
</comment>
<feature type="binding site" evidence="9">
    <location>
        <position position="122"/>
    </location>
    <ligand>
        <name>L-aspartate</name>
        <dbReference type="ChEBI" id="CHEBI:29991"/>
    </ligand>
</feature>
<dbReference type="InterPro" id="IPR023434">
    <property type="entry name" value="Arginosuc_synth_type_1_subfam"/>
</dbReference>
<dbReference type="Gene3D" id="3.90.1260.10">
    <property type="entry name" value="Argininosuccinate synthetase, chain A, domain 2"/>
    <property type="match status" value="1"/>
</dbReference>
<evidence type="ECO:0000256" key="5">
    <source>
        <dbReference type="ARBA" id="ARBA00022598"/>
    </source>
</evidence>
<dbReference type="EC" id="6.3.4.5" evidence="3 9"/>
<dbReference type="PANTHER" id="PTHR11587:SF2">
    <property type="entry name" value="ARGININOSUCCINATE SYNTHASE"/>
    <property type="match status" value="1"/>
</dbReference>
<dbReference type="InterPro" id="IPR048268">
    <property type="entry name" value="Arginosuc_syn_C"/>
</dbReference>
<dbReference type="CDD" id="cd01999">
    <property type="entry name" value="ASS"/>
    <property type="match status" value="1"/>
</dbReference>
<dbReference type="InterPro" id="IPR024074">
    <property type="entry name" value="AS_cat/multimer_dom_body"/>
</dbReference>
<comment type="caution">
    <text evidence="9">Lacks conserved residue(s) required for the propagation of feature annotation.</text>
</comment>
<dbReference type="InterPro" id="IPR014729">
    <property type="entry name" value="Rossmann-like_a/b/a_fold"/>
</dbReference>
<feature type="binding site" evidence="9">
    <location>
        <position position="182"/>
    </location>
    <ligand>
        <name>L-citrulline</name>
        <dbReference type="ChEBI" id="CHEBI:57743"/>
    </ligand>
</feature>
<sequence length="412" mass="45705">MSKTVVLAYSGGLDTSVSIRWLNEKFGYDVVTLTLDLGQKDDFASIEKRAYQAGAVKHYTVDVKHEFVEHYVHPSIKANALYQGKYPLSTALGRPLIAKKLVEVAEYEGAEAVAHGCTGKGNDQVRFDVTVRALNPDLRVIAPVREFNMTRDEELEYAASMGIPIEHKSSVYSIDQNLWGRSIEGGPIEDPYVEPPQEAFEWVRPVEETPDKPVYVEVDFEGGVPIAVDGERMDSVKLIEHLNMVGGLNGVGIVDHLEDRLVGIKSREVYEVPAALLLIEAHRALEKSVLTRWELDFKTDVEKEWAWLVYSGLWVEPLRMDLEGFINATQTRVSGRARLKLFKGSFRVVGVSSENSLYRPALATYSSASSFDQKASVGFVELWGLQSRVANEVLGGNGKSGRSGKKAEQVLG</sequence>
<gene>
    <name evidence="9" type="primary">argG</name>
    <name evidence="12" type="ORF">B9Q03_05340</name>
</gene>
<evidence type="ECO:0000256" key="4">
    <source>
        <dbReference type="ARBA" id="ARBA00022571"/>
    </source>
</evidence>
<feature type="binding site" evidence="9">
    <location>
        <position position="123"/>
    </location>
    <ligand>
        <name>L-aspartate</name>
        <dbReference type="ChEBI" id="CHEBI:29991"/>
    </ligand>
</feature>
<keyword evidence="9" id="KW-0963">Cytoplasm</keyword>
<dbReference type="HAMAP" id="MF_00005">
    <property type="entry name" value="Arg_succ_synth_type1"/>
    <property type="match status" value="1"/>
</dbReference>
<dbReference type="GO" id="GO:0000053">
    <property type="term" value="P:argininosuccinate metabolic process"/>
    <property type="evidence" value="ECO:0007669"/>
    <property type="project" value="TreeGrafter"/>
</dbReference>
<dbReference type="PROSITE" id="PS00564">
    <property type="entry name" value="ARGININOSUCCIN_SYN_1"/>
    <property type="match status" value="1"/>
</dbReference>
<dbReference type="Pfam" id="PF20979">
    <property type="entry name" value="Arginosuc_syn_C"/>
    <property type="match status" value="1"/>
</dbReference>
<dbReference type="NCBIfam" id="NF001770">
    <property type="entry name" value="PRK00509.1"/>
    <property type="match status" value="1"/>
</dbReference>
<evidence type="ECO:0000259" key="11">
    <source>
        <dbReference type="Pfam" id="PF20979"/>
    </source>
</evidence>
<dbReference type="AlphaFoldDB" id="A0A2R6AX83"/>
<feature type="domain" description="Arginosuccinate synthase C-terminal" evidence="11">
    <location>
        <begin position="172"/>
        <end position="389"/>
    </location>
</feature>
<comment type="subunit">
    <text evidence="2 9">Homotetramer.</text>
</comment>
<feature type="binding site" evidence="9">
    <location>
        <position position="258"/>
    </location>
    <ligand>
        <name>L-citrulline</name>
        <dbReference type="ChEBI" id="CHEBI:57743"/>
    </ligand>
</feature>
<evidence type="ECO:0000256" key="8">
    <source>
        <dbReference type="ARBA" id="ARBA00022840"/>
    </source>
</evidence>
<dbReference type="SUPFAM" id="SSF52402">
    <property type="entry name" value="Adenine nucleotide alpha hydrolases-like"/>
    <property type="match status" value="1"/>
</dbReference>
<keyword evidence="7 9" id="KW-0547">Nucleotide-binding</keyword>
<evidence type="ECO:0000259" key="10">
    <source>
        <dbReference type="Pfam" id="PF00764"/>
    </source>
</evidence>
<dbReference type="Gene3D" id="1.20.5.470">
    <property type="entry name" value="Single helix bin"/>
    <property type="match status" value="1"/>
</dbReference>
<keyword evidence="4 9" id="KW-0055">Arginine biosynthesis</keyword>